<keyword evidence="4" id="KW-0808">Transferase</keyword>
<dbReference type="CDD" id="cd04187">
    <property type="entry name" value="DPM1_like_bac"/>
    <property type="match status" value="1"/>
</dbReference>
<name>A0A831WB43_9GAMM</name>
<keyword evidence="3" id="KW-0328">Glycosyltransferase</keyword>
<dbReference type="Pfam" id="PF00535">
    <property type="entry name" value="Glycos_transf_2"/>
    <property type="match status" value="1"/>
</dbReference>
<evidence type="ECO:0000256" key="5">
    <source>
        <dbReference type="ARBA" id="ARBA00022692"/>
    </source>
</evidence>
<evidence type="ECO:0000256" key="6">
    <source>
        <dbReference type="ARBA" id="ARBA00022989"/>
    </source>
</evidence>
<dbReference type="Gene3D" id="3.90.550.10">
    <property type="entry name" value="Spore Coat Polysaccharide Biosynthesis Protein SpsA, Chain A"/>
    <property type="match status" value="1"/>
</dbReference>
<evidence type="ECO:0000259" key="10">
    <source>
        <dbReference type="Pfam" id="PF00535"/>
    </source>
</evidence>
<evidence type="ECO:0000256" key="2">
    <source>
        <dbReference type="ARBA" id="ARBA00022475"/>
    </source>
</evidence>
<keyword evidence="2" id="KW-1003">Cell membrane</keyword>
<dbReference type="Proteomes" id="UP000886339">
    <property type="component" value="Unassembled WGS sequence"/>
</dbReference>
<dbReference type="GO" id="GO:0016757">
    <property type="term" value="F:glycosyltransferase activity"/>
    <property type="evidence" value="ECO:0007669"/>
    <property type="project" value="UniProtKB-KW"/>
</dbReference>
<comment type="caution">
    <text evidence="11">The sequence shown here is derived from an EMBL/GenBank/DDBJ whole genome shotgun (WGS) entry which is preliminary data.</text>
</comment>
<dbReference type="InterPro" id="IPR029044">
    <property type="entry name" value="Nucleotide-diphossugar_trans"/>
</dbReference>
<feature type="transmembrane region" description="Helical" evidence="9">
    <location>
        <begin position="278"/>
        <end position="303"/>
    </location>
</feature>
<proteinExistence type="inferred from homology"/>
<dbReference type="FunFam" id="3.90.550.10:FF:000079">
    <property type="entry name" value="Probable glycosyl transferase"/>
    <property type="match status" value="1"/>
</dbReference>
<comment type="subcellular location">
    <subcellularLocation>
        <location evidence="1">Cell membrane</location>
        <topology evidence="1">Multi-pass membrane protein</topology>
    </subcellularLocation>
</comment>
<evidence type="ECO:0000313" key="11">
    <source>
        <dbReference type="EMBL" id="HEC05930.1"/>
    </source>
</evidence>
<keyword evidence="7 9" id="KW-0472">Membrane</keyword>
<dbReference type="AlphaFoldDB" id="A0A831WB43"/>
<comment type="similarity">
    <text evidence="8">Belongs to the glycosyltransferase 2 family. GtrB subfamily.</text>
</comment>
<evidence type="ECO:0000256" key="3">
    <source>
        <dbReference type="ARBA" id="ARBA00022676"/>
    </source>
</evidence>
<dbReference type="GO" id="GO:0005886">
    <property type="term" value="C:plasma membrane"/>
    <property type="evidence" value="ECO:0007669"/>
    <property type="project" value="UniProtKB-SubCell"/>
</dbReference>
<organism evidence="11">
    <name type="scientific">Thiolapillus brandeum</name>
    <dbReference type="NCBI Taxonomy" id="1076588"/>
    <lineage>
        <taxon>Bacteria</taxon>
        <taxon>Pseudomonadati</taxon>
        <taxon>Pseudomonadota</taxon>
        <taxon>Gammaproteobacteria</taxon>
        <taxon>Chromatiales</taxon>
        <taxon>Sedimenticolaceae</taxon>
        <taxon>Thiolapillus</taxon>
    </lineage>
</organism>
<protein>
    <submittedName>
        <fullName evidence="11">Glycosyltransferase</fullName>
    </submittedName>
</protein>
<evidence type="ECO:0000256" key="1">
    <source>
        <dbReference type="ARBA" id="ARBA00004651"/>
    </source>
</evidence>
<sequence>MSASNGPRASEDVQAAEPTLSVVVPIYNEKPVLPQLYDRLREVLQPLAITYEIVLVDDGSKDGSGEYMVELARESDVVKAVRLSRNFGKEAALTAGLSQASGAAVIVLDADLQDPPELIPKMLDAWKEGVDVVTMKRRSREGETHSKRFSAYLFYRLLNRLSDFTIPEDTGDFRLMSRRALDALLRLPERNRYMKGLFAWVGFPTIILEYDRAPRAAGETKWNYFSLLGLAFEGITSFSIGPLRWMIGLGAFTALLGLLFGCWIILKTLFLGEVVRGYPSLIAVVTFLGGVQLLSIGILGEYVGKTYVESKQRPLYLIHDITGPRGDSGDTDQ</sequence>
<accession>A0A831WB43</accession>
<keyword evidence="6 9" id="KW-1133">Transmembrane helix</keyword>
<dbReference type="InterPro" id="IPR001173">
    <property type="entry name" value="Glyco_trans_2-like"/>
</dbReference>
<dbReference type="EMBL" id="DRLF01000138">
    <property type="protein sequence ID" value="HEC05930.1"/>
    <property type="molecule type" value="Genomic_DNA"/>
</dbReference>
<evidence type="ECO:0000256" key="9">
    <source>
        <dbReference type="SAM" id="Phobius"/>
    </source>
</evidence>
<feature type="transmembrane region" description="Helical" evidence="9">
    <location>
        <begin position="247"/>
        <end position="266"/>
    </location>
</feature>
<dbReference type="PANTHER" id="PTHR48090">
    <property type="entry name" value="UNDECAPRENYL-PHOSPHATE 4-DEOXY-4-FORMAMIDO-L-ARABINOSE TRANSFERASE-RELATED"/>
    <property type="match status" value="1"/>
</dbReference>
<feature type="domain" description="Glycosyltransferase 2-like" evidence="10">
    <location>
        <begin position="21"/>
        <end position="184"/>
    </location>
</feature>
<keyword evidence="5 9" id="KW-0812">Transmembrane</keyword>
<evidence type="ECO:0000256" key="7">
    <source>
        <dbReference type="ARBA" id="ARBA00023136"/>
    </source>
</evidence>
<dbReference type="PANTHER" id="PTHR48090:SF1">
    <property type="entry name" value="PROPHAGE BACTOPRENOL GLUCOSYL TRANSFERASE HOMOLOG"/>
    <property type="match status" value="1"/>
</dbReference>
<dbReference type="InterPro" id="IPR050256">
    <property type="entry name" value="Glycosyltransferase_2"/>
</dbReference>
<gene>
    <name evidence="11" type="ORF">ENJ12_03710</name>
</gene>
<dbReference type="SUPFAM" id="SSF53448">
    <property type="entry name" value="Nucleotide-diphospho-sugar transferases"/>
    <property type="match status" value="1"/>
</dbReference>
<reference evidence="11" key="1">
    <citation type="journal article" date="2020" name="mSystems">
        <title>Genome- and Community-Level Interaction Insights into Carbon Utilization and Element Cycling Functions of Hydrothermarchaeota in Hydrothermal Sediment.</title>
        <authorList>
            <person name="Zhou Z."/>
            <person name="Liu Y."/>
            <person name="Xu W."/>
            <person name="Pan J."/>
            <person name="Luo Z.H."/>
            <person name="Li M."/>
        </authorList>
    </citation>
    <scope>NUCLEOTIDE SEQUENCE [LARGE SCALE GENOMIC DNA]</scope>
    <source>
        <strain evidence="11">HyVt-458</strain>
    </source>
</reference>
<evidence type="ECO:0000256" key="8">
    <source>
        <dbReference type="ARBA" id="ARBA00038152"/>
    </source>
</evidence>
<evidence type="ECO:0000256" key="4">
    <source>
        <dbReference type="ARBA" id="ARBA00022679"/>
    </source>
</evidence>